<dbReference type="PROSITE" id="PS50177">
    <property type="entry name" value="NTF2_DOMAIN"/>
    <property type="match status" value="1"/>
</dbReference>
<dbReference type="GO" id="GO:0003729">
    <property type="term" value="F:mRNA binding"/>
    <property type="evidence" value="ECO:0007669"/>
    <property type="project" value="TreeGrafter"/>
</dbReference>
<dbReference type="OMA" id="DPEPNHV"/>
<dbReference type="GO" id="GO:1990904">
    <property type="term" value="C:ribonucleoprotein complex"/>
    <property type="evidence" value="ECO:0007669"/>
    <property type="project" value="TreeGrafter"/>
</dbReference>
<dbReference type="FunFam" id="3.10.450.50:FF:000003">
    <property type="entry name" value="Nuclear transport factor 2 family protein"/>
    <property type="match status" value="1"/>
</dbReference>
<accession>A0A2R6P9S8</accession>
<dbReference type="Pfam" id="PF00076">
    <property type="entry name" value="RRM_1"/>
    <property type="match status" value="1"/>
</dbReference>
<dbReference type="Proteomes" id="UP000241394">
    <property type="component" value="Chromosome LG27"/>
</dbReference>
<evidence type="ECO:0000256" key="1">
    <source>
        <dbReference type="ARBA" id="ARBA00022884"/>
    </source>
</evidence>
<evidence type="ECO:0000313" key="7">
    <source>
        <dbReference type="Proteomes" id="UP000241394"/>
    </source>
</evidence>
<comment type="caution">
    <text evidence="6">The sequence shown here is derived from an EMBL/GenBank/DDBJ whole genome shotgun (WGS) entry which is preliminary data.</text>
</comment>
<dbReference type="OrthoDB" id="339151at2759"/>
<dbReference type="CDD" id="cd00590">
    <property type="entry name" value="RRM_SF"/>
    <property type="match status" value="1"/>
</dbReference>
<feature type="domain" description="NTF2" evidence="5">
    <location>
        <begin position="17"/>
        <end position="133"/>
    </location>
</feature>
<reference evidence="6 7" key="1">
    <citation type="submission" date="2017-07" db="EMBL/GenBank/DDBJ databases">
        <title>An improved, manually edited Actinidia chinensis var. chinensis (kiwifruit) genome highlights the challenges associated with draft genomes and gene prediction in plants.</title>
        <authorList>
            <person name="Pilkington S."/>
            <person name="Crowhurst R."/>
            <person name="Hilario E."/>
            <person name="Nardozza S."/>
            <person name="Fraser L."/>
            <person name="Peng Y."/>
            <person name="Gunaseelan K."/>
            <person name="Simpson R."/>
            <person name="Tahir J."/>
            <person name="Deroles S."/>
            <person name="Templeton K."/>
            <person name="Luo Z."/>
            <person name="Davy M."/>
            <person name="Cheng C."/>
            <person name="Mcneilage M."/>
            <person name="Scaglione D."/>
            <person name="Liu Y."/>
            <person name="Zhang Q."/>
            <person name="Datson P."/>
            <person name="De Silva N."/>
            <person name="Gardiner S."/>
            <person name="Bassett H."/>
            <person name="Chagne D."/>
            <person name="Mccallum J."/>
            <person name="Dzierzon H."/>
            <person name="Deng C."/>
            <person name="Wang Y.-Y."/>
            <person name="Barron N."/>
            <person name="Manako K."/>
            <person name="Bowen J."/>
            <person name="Foster T."/>
            <person name="Erridge Z."/>
            <person name="Tiffin H."/>
            <person name="Waite C."/>
            <person name="Davies K."/>
            <person name="Grierson E."/>
            <person name="Laing W."/>
            <person name="Kirk R."/>
            <person name="Chen X."/>
            <person name="Wood M."/>
            <person name="Montefiori M."/>
            <person name="Brummell D."/>
            <person name="Schwinn K."/>
            <person name="Catanach A."/>
            <person name="Fullerton C."/>
            <person name="Li D."/>
            <person name="Meiyalaghan S."/>
            <person name="Nieuwenhuizen N."/>
            <person name="Read N."/>
            <person name="Prakash R."/>
            <person name="Hunter D."/>
            <person name="Zhang H."/>
            <person name="Mckenzie M."/>
            <person name="Knabel M."/>
            <person name="Harris A."/>
            <person name="Allan A."/>
            <person name="Chen A."/>
            <person name="Janssen B."/>
            <person name="Plunkett B."/>
            <person name="Dwamena C."/>
            <person name="Voogd C."/>
            <person name="Leif D."/>
            <person name="Lafferty D."/>
            <person name="Souleyre E."/>
            <person name="Varkonyi-Gasic E."/>
            <person name="Gambi F."/>
            <person name="Hanley J."/>
            <person name="Yao J.-L."/>
            <person name="Cheung J."/>
            <person name="David K."/>
            <person name="Warren B."/>
            <person name="Marsh K."/>
            <person name="Snowden K."/>
            <person name="Lin-Wang K."/>
            <person name="Brian L."/>
            <person name="Martinez-Sanchez M."/>
            <person name="Wang M."/>
            <person name="Ileperuma N."/>
            <person name="Macnee N."/>
            <person name="Campin R."/>
            <person name="Mcatee P."/>
            <person name="Drummond R."/>
            <person name="Espley R."/>
            <person name="Ireland H."/>
            <person name="Wu R."/>
            <person name="Atkinson R."/>
            <person name="Karunairetnam S."/>
            <person name="Bulley S."/>
            <person name="Chunkath S."/>
            <person name="Hanley Z."/>
            <person name="Storey R."/>
            <person name="Thrimawithana A."/>
            <person name="Thomson S."/>
            <person name="David C."/>
            <person name="Testolin R."/>
        </authorList>
    </citation>
    <scope>NUCLEOTIDE SEQUENCE [LARGE SCALE GENOMIC DNA]</scope>
    <source>
        <strain evidence="7">cv. Red5</strain>
        <tissue evidence="6">Young leaf</tissue>
    </source>
</reference>
<gene>
    <name evidence="6" type="ORF">CEY00_Acc30777</name>
</gene>
<organism evidence="6 7">
    <name type="scientific">Actinidia chinensis var. chinensis</name>
    <name type="common">Chinese soft-hair kiwi</name>
    <dbReference type="NCBI Taxonomy" id="1590841"/>
    <lineage>
        <taxon>Eukaryota</taxon>
        <taxon>Viridiplantae</taxon>
        <taxon>Streptophyta</taxon>
        <taxon>Embryophyta</taxon>
        <taxon>Tracheophyta</taxon>
        <taxon>Spermatophyta</taxon>
        <taxon>Magnoliopsida</taxon>
        <taxon>eudicotyledons</taxon>
        <taxon>Gunneridae</taxon>
        <taxon>Pentapetalae</taxon>
        <taxon>asterids</taxon>
        <taxon>Ericales</taxon>
        <taxon>Actinidiaceae</taxon>
        <taxon>Actinidia</taxon>
    </lineage>
</organism>
<dbReference type="EMBL" id="NKQK01000027">
    <property type="protein sequence ID" value="PSR87731.1"/>
    <property type="molecule type" value="Genomic_DNA"/>
</dbReference>
<dbReference type="Gene3D" id="3.30.70.330">
    <property type="match status" value="1"/>
</dbReference>
<protein>
    <submittedName>
        <fullName evidence="6">Ras GTPase-activating protein-binding protein like</fullName>
    </submittedName>
</protein>
<dbReference type="InterPro" id="IPR035979">
    <property type="entry name" value="RBD_domain_sf"/>
</dbReference>
<dbReference type="SMART" id="SM00360">
    <property type="entry name" value="RRM"/>
    <property type="match status" value="1"/>
</dbReference>
<evidence type="ECO:0000259" key="5">
    <source>
        <dbReference type="PROSITE" id="PS50177"/>
    </source>
</evidence>
<dbReference type="GO" id="GO:0005829">
    <property type="term" value="C:cytosol"/>
    <property type="evidence" value="ECO:0007669"/>
    <property type="project" value="TreeGrafter"/>
</dbReference>
<dbReference type="FunFam" id="3.30.70.330:FF:001141">
    <property type="entry name" value="Ras GTPase-activating protein-binding protein 1"/>
    <property type="match status" value="1"/>
</dbReference>
<evidence type="ECO:0000259" key="4">
    <source>
        <dbReference type="PROSITE" id="PS50102"/>
    </source>
</evidence>
<dbReference type="PROSITE" id="PS50102">
    <property type="entry name" value="RRM"/>
    <property type="match status" value="1"/>
</dbReference>
<dbReference type="InterPro" id="IPR039539">
    <property type="entry name" value="Ras_GTPase_bind_prot"/>
</dbReference>
<keyword evidence="7" id="KW-1185">Reference proteome</keyword>
<feature type="region of interest" description="Disordered" evidence="3">
    <location>
        <begin position="431"/>
        <end position="468"/>
    </location>
</feature>
<evidence type="ECO:0000313" key="6">
    <source>
        <dbReference type="EMBL" id="PSR87731.1"/>
    </source>
</evidence>
<dbReference type="InterPro" id="IPR032710">
    <property type="entry name" value="NTF2-like_dom_sf"/>
</dbReference>
<dbReference type="SUPFAM" id="SSF54427">
    <property type="entry name" value="NTF2-like"/>
    <property type="match status" value="1"/>
</dbReference>
<dbReference type="AlphaFoldDB" id="A0A2R6P9S8"/>
<dbReference type="PANTHER" id="PTHR10693">
    <property type="entry name" value="RAS GTPASE-ACTIVATING PROTEIN-BINDING PROTEIN"/>
    <property type="match status" value="1"/>
</dbReference>
<dbReference type="Gene3D" id="3.10.450.50">
    <property type="match status" value="1"/>
</dbReference>
<dbReference type="STRING" id="1590841.A0A2R6P9S8"/>
<dbReference type="Gramene" id="PSR87731">
    <property type="protein sequence ID" value="PSR87731"/>
    <property type="gene ID" value="CEY00_Acc30777"/>
</dbReference>
<dbReference type="InterPro" id="IPR002075">
    <property type="entry name" value="NTF2_dom"/>
</dbReference>
<dbReference type="InParanoid" id="A0A2R6P9S8"/>
<dbReference type="InterPro" id="IPR012677">
    <property type="entry name" value="Nucleotide-bd_a/b_plait_sf"/>
</dbReference>
<dbReference type="SUPFAM" id="SSF54928">
    <property type="entry name" value="RNA-binding domain, RBD"/>
    <property type="match status" value="1"/>
</dbReference>
<sequence>MATQTEYPPVPPTAQVVGNAFVDQYYHILHVSPELVHRFYQESSVVSRPEPNGVMTSVTTLKGINDKICSLDYKNYNAEIKTADAQESYKDGVIVLVTGCLTGPDSIGKKFTQTFFLAPQNKGYFVLNDIFRYVEDCDPLESSEVIVNGIHDTPLASQPPVPDPEPVHVSDPPLADSTTTILMDEVQKVNEEAHDPINNERRVVSEKEATLDCEPQPNENHIAAVTESTSSTAQEFAPKKSYASILSSQTKKGGSGPTKVYVPANTSRLAPKKTEKQSLGLVARDPVPEASAPSASGSAFESGNAHEEVKGHSIYVRNLPLNITVAQLEVEFKKFGPIKQGGVQVRSNKGFCFGFVEFQSSGSMNSAIQASPITIGDKQAVVEIKRTTTRVGSGRGRFPSGRGGFRSDSFRGHRNIVGGWGYGRSEFRGRNDFSGRSRGLGGRGGEGYHQGRGRGDRRGGLTWNPVSS</sequence>
<name>A0A2R6P9S8_ACTCC</name>
<evidence type="ECO:0000256" key="3">
    <source>
        <dbReference type="SAM" id="MobiDB-lite"/>
    </source>
</evidence>
<feature type="domain" description="RRM" evidence="4">
    <location>
        <begin position="312"/>
        <end position="387"/>
    </location>
</feature>
<keyword evidence="1 2" id="KW-0694">RNA-binding</keyword>
<feature type="compositionally biased region" description="Gly residues" evidence="3">
    <location>
        <begin position="438"/>
        <end position="450"/>
    </location>
</feature>
<dbReference type="InterPro" id="IPR000504">
    <property type="entry name" value="RRM_dom"/>
</dbReference>
<proteinExistence type="predicted"/>
<dbReference type="FunCoup" id="A0A2R6P9S8">
    <property type="interactions" value="5467"/>
</dbReference>
<dbReference type="CDD" id="cd00780">
    <property type="entry name" value="NTF2"/>
    <property type="match status" value="1"/>
</dbReference>
<dbReference type="PANTHER" id="PTHR10693:SF75">
    <property type="entry name" value="NUCLEAR TRANSPORT FACTOR 2"/>
    <property type="match status" value="1"/>
</dbReference>
<reference evidence="7" key="2">
    <citation type="journal article" date="2018" name="BMC Genomics">
        <title>A manually annotated Actinidia chinensis var. chinensis (kiwifruit) genome highlights the challenges associated with draft genomes and gene prediction in plants.</title>
        <authorList>
            <person name="Pilkington S.M."/>
            <person name="Crowhurst R."/>
            <person name="Hilario E."/>
            <person name="Nardozza S."/>
            <person name="Fraser L."/>
            <person name="Peng Y."/>
            <person name="Gunaseelan K."/>
            <person name="Simpson R."/>
            <person name="Tahir J."/>
            <person name="Deroles S.C."/>
            <person name="Templeton K."/>
            <person name="Luo Z."/>
            <person name="Davy M."/>
            <person name="Cheng C."/>
            <person name="McNeilage M."/>
            <person name="Scaglione D."/>
            <person name="Liu Y."/>
            <person name="Zhang Q."/>
            <person name="Datson P."/>
            <person name="De Silva N."/>
            <person name="Gardiner S.E."/>
            <person name="Bassett H."/>
            <person name="Chagne D."/>
            <person name="McCallum J."/>
            <person name="Dzierzon H."/>
            <person name="Deng C."/>
            <person name="Wang Y.Y."/>
            <person name="Barron L."/>
            <person name="Manako K."/>
            <person name="Bowen J."/>
            <person name="Foster T.M."/>
            <person name="Erridge Z.A."/>
            <person name="Tiffin H."/>
            <person name="Waite C.N."/>
            <person name="Davies K.M."/>
            <person name="Grierson E.P."/>
            <person name="Laing W.A."/>
            <person name="Kirk R."/>
            <person name="Chen X."/>
            <person name="Wood M."/>
            <person name="Montefiori M."/>
            <person name="Brummell D.A."/>
            <person name="Schwinn K.E."/>
            <person name="Catanach A."/>
            <person name="Fullerton C."/>
            <person name="Li D."/>
            <person name="Meiyalaghan S."/>
            <person name="Nieuwenhuizen N."/>
            <person name="Read N."/>
            <person name="Prakash R."/>
            <person name="Hunter D."/>
            <person name="Zhang H."/>
            <person name="McKenzie M."/>
            <person name="Knabel M."/>
            <person name="Harris A."/>
            <person name="Allan A.C."/>
            <person name="Gleave A."/>
            <person name="Chen A."/>
            <person name="Janssen B.J."/>
            <person name="Plunkett B."/>
            <person name="Ampomah-Dwamena C."/>
            <person name="Voogd C."/>
            <person name="Leif D."/>
            <person name="Lafferty D."/>
            <person name="Souleyre E.J.F."/>
            <person name="Varkonyi-Gasic E."/>
            <person name="Gambi F."/>
            <person name="Hanley J."/>
            <person name="Yao J.L."/>
            <person name="Cheung J."/>
            <person name="David K.M."/>
            <person name="Warren B."/>
            <person name="Marsh K."/>
            <person name="Snowden K.C."/>
            <person name="Lin-Wang K."/>
            <person name="Brian L."/>
            <person name="Martinez-Sanchez M."/>
            <person name="Wang M."/>
            <person name="Ileperuma N."/>
            <person name="Macnee N."/>
            <person name="Campin R."/>
            <person name="McAtee P."/>
            <person name="Drummond R.S.M."/>
            <person name="Espley R.V."/>
            <person name="Ireland H.S."/>
            <person name="Wu R."/>
            <person name="Atkinson R.G."/>
            <person name="Karunairetnam S."/>
            <person name="Bulley S."/>
            <person name="Chunkath S."/>
            <person name="Hanley Z."/>
            <person name="Storey R."/>
            <person name="Thrimawithana A.H."/>
            <person name="Thomson S."/>
            <person name="David C."/>
            <person name="Testolin R."/>
            <person name="Huang H."/>
            <person name="Hellens R.P."/>
            <person name="Schaffer R.J."/>
        </authorList>
    </citation>
    <scope>NUCLEOTIDE SEQUENCE [LARGE SCALE GENOMIC DNA]</scope>
    <source>
        <strain evidence="7">cv. Red5</strain>
    </source>
</reference>
<dbReference type="Pfam" id="PF02136">
    <property type="entry name" value="NTF2"/>
    <property type="match status" value="1"/>
</dbReference>
<dbReference type="InterPro" id="IPR018222">
    <property type="entry name" value="Nuclear_transport_factor_2_euk"/>
</dbReference>
<evidence type="ECO:0000256" key="2">
    <source>
        <dbReference type="PROSITE-ProRule" id="PRU00176"/>
    </source>
</evidence>